<proteinExistence type="predicted"/>
<dbReference type="AlphaFoldDB" id="A0A9D4TU27"/>
<gene>
    <name evidence="4" type="ORF">D9Q98_002759</name>
</gene>
<feature type="compositionally biased region" description="Basic and acidic residues" evidence="2">
    <location>
        <begin position="626"/>
        <end position="644"/>
    </location>
</feature>
<feature type="compositionally biased region" description="Gly residues" evidence="2">
    <location>
        <begin position="708"/>
        <end position="732"/>
    </location>
</feature>
<feature type="compositionally biased region" description="Gly residues" evidence="2">
    <location>
        <begin position="882"/>
        <end position="891"/>
    </location>
</feature>
<feature type="compositionally biased region" description="Low complexity" evidence="2">
    <location>
        <begin position="862"/>
        <end position="881"/>
    </location>
</feature>
<comment type="caution">
    <text evidence="4">The sequence shown here is derived from an EMBL/GenBank/DDBJ whole genome shotgun (WGS) entry which is preliminary data.</text>
</comment>
<evidence type="ECO:0000313" key="5">
    <source>
        <dbReference type="Proteomes" id="UP001055712"/>
    </source>
</evidence>
<dbReference type="InterPro" id="IPR014012">
    <property type="entry name" value="HSA_dom"/>
</dbReference>
<dbReference type="Pfam" id="PF07529">
    <property type="entry name" value="HSA"/>
    <property type="match status" value="1"/>
</dbReference>
<evidence type="ECO:0000256" key="1">
    <source>
        <dbReference type="ARBA" id="ARBA00022853"/>
    </source>
</evidence>
<feature type="compositionally biased region" description="Low complexity" evidence="2">
    <location>
        <begin position="1"/>
        <end position="16"/>
    </location>
</feature>
<keyword evidence="5" id="KW-1185">Reference proteome</keyword>
<reference evidence="4" key="1">
    <citation type="journal article" date="2019" name="Plant J.">
        <title>Chlorella vulgaris genome assembly and annotation reveals the molecular basis for metabolic acclimation to high light conditions.</title>
        <authorList>
            <person name="Cecchin M."/>
            <person name="Marcolungo L."/>
            <person name="Rossato M."/>
            <person name="Girolomoni L."/>
            <person name="Cosentino E."/>
            <person name="Cuine S."/>
            <person name="Li-Beisson Y."/>
            <person name="Delledonne M."/>
            <person name="Ballottari M."/>
        </authorList>
    </citation>
    <scope>NUCLEOTIDE SEQUENCE</scope>
    <source>
        <strain evidence="4">211/11P</strain>
    </source>
</reference>
<feature type="region of interest" description="Disordered" evidence="2">
    <location>
        <begin position="622"/>
        <end position="645"/>
    </location>
</feature>
<feature type="region of interest" description="Disordered" evidence="2">
    <location>
        <begin position="341"/>
        <end position="365"/>
    </location>
</feature>
<evidence type="ECO:0000313" key="4">
    <source>
        <dbReference type="EMBL" id="KAI3434697.1"/>
    </source>
</evidence>
<dbReference type="Proteomes" id="UP001055712">
    <property type="component" value="Unassembled WGS sequence"/>
</dbReference>
<feature type="region of interest" description="Disordered" evidence="2">
    <location>
        <begin position="449"/>
        <end position="480"/>
    </location>
</feature>
<feature type="compositionally biased region" description="Low complexity" evidence="2">
    <location>
        <begin position="734"/>
        <end position="745"/>
    </location>
</feature>
<dbReference type="EMBL" id="SIDB01000003">
    <property type="protein sequence ID" value="KAI3434697.1"/>
    <property type="molecule type" value="Genomic_DNA"/>
</dbReference>
<keyword evidence="1" id="KW-0156">Chromatin regulator</keyword>
<dbReference type="OrthoDB" id="372624at2759"/>
<evidence type="ECO:0000256" key="2">
    <source>
        <dbReference type="SAM" id="MobiDB-lite"/>
    </source>
</evidence>
<organism evidence="4 5">
    <name type="scientific">Chlorella vulgaris</name>
    <name type="common">Green alga</name>
    <dbReference type="NCBI Taxonomy" id="3077"/>
    <lineage>
        <taxon>Eukaryota</taxon>
        <taxon>Viridiplantae</taxon>
        <taxon>Chlorophyta</taxon>
        <taxon>core chlorophytes</taxon>
        <taxon>Trebouxiophyceae</taxon>
        <taxon>Chlorellales</taxon>
        <taxon>Chlorellaceae</taxon>
        <taxon>Chlorella clade</taxon>
        <taxon>Chlorella</taxon>
    </lineage>
</organism>
<accession>A0A9D4TU27</accession>
<name>A0A9D4TU27_CHLVU</name>
<sequence>MTQAAAAAANGAAAAAPGSSVAVKTETSPAPDGKGAAAGAAAPGGSRGSTPGVAAAAAADGRRGSKSASPPAAAGASKSAQGTPEAGAAAGAPPSQEDEEQRRLEDEILAEGQAIAGVRALLARAFSRPAEEPALPTSHWGFLLQEAEWLSNDMAQERLWKQAAAMAVAYEVAALKGKFGLKPPPEGQRRYHDEILAARTALVKEAAEKTGGRRAASKAAADSNGAAALKLDPADDPVFRELEGFEELSVAALAGDTPRVTGPSAALSSLSLVFQHDEEFQEVLEEHLRQTDIQRIMQEEMAAREYRFEYDAALASHHMALQEQNRRAMRLDADMTDAEGLMPMDEDGGEEEDYAGKKAKNRKRQRSGGYLLDDFATVGAAGGAGAAEDTESMGTAAPKQKAASRQYIEDTYLQRKRRRERYKDVDVDYDVGQEAAGRYGTRATRALATRAGASRAQDPRRKQQVAGARPEGLLAAPGGGGAMGARGGVRLAPGAVPGPVIWSKGEDDLLLAITHEFGVNWTMVSEVLSLSLSMQGIFRPPHLCKQRFRQITTPLLQQQQAASMPAGTEVAVVDYSEDKALMALYLVMSKQQARELIVTSLPVHDDVMMRMLEALVQVGATHKQRRMQEEKRNEANKKMQDPHPSHLAVRQAIMAKTGNKHLTPMELAVQVDVAYAHQAKQHQAAQLQAQQAQQLQAQQAAAPPPQGPQGGAGNGGGGAGGMSPGPGNGGPAQGMPAAGVAAGTPAGPPGLSAQQQQQGMPGSATPPLPPGAGPGGLAAGQQQAQQQGMAQQQAPGAPGGGSGQMQMAAPPAGTAPVQRPAAPQITLAQLNHILDTGKLPNGQPLQAPMRKAIEEKRNTYLASMQQQQQQQRQMQQMQMAAAGGGGPGGAGQPSAATQAALQAAQAAAAVQANMRPAMGMHGMYRPAMGQPGGMPAGAAGMSGQQGIMLQQQMAQMAAGGNPGMQQLQGGMQLPHAAAQQQQLIAQQFALQQQQAAAAQQQQAAAAAAQHGGGPPQGS</sequence>
<feature type="domain" description="Myb-like" evidence="3">
    <location>
        <begin position="502"/>
        <end position="552"/>
    </location>
</feature>
<dbReference type="InterPro" id="IPR044798">
    <property type="entry name" value="EAF1A/B"/>
</dbReference>
<feature type="compositionally biased region" description="Low complexity" evidence="2">
    <location>
        <begin position="28"/>
        <end position="59"/>
    </location>
</feature>
<reference evidence="4" key="2">
    <citation type="submission" date="2020-11" db="EMBL/GenBank/DDBJ databases">
        <authorList>
            <person name="Cecchin M."/>
            <person name="Marcolungo L."/>
            <person name="Rossato M."/>
            <person name="Girolomoni L."/>
            <person name="Cosentino E."/>
            <person name="Cuine S."/>
            <person name="Li-Beisson Y."/>
            <person name="Delledonne M."/>
            <person name="Ballottari M."/>
        </authorList>
    </citation>
    <scope>NUCLEOTIDE SEQUENCE</scope>
    <source>
        <strain evidence="4">211/11P</strain>
        <tissue evidence="4">Whole cell</tissue>
    </source>
</reference>
<evidence type="ECO:0000259" key="3">
    <source>
        <dbReference type="PROSITE" id="PS50090"/>
    </source>
</evidence>
<dbReference type="PROSITE" id="PS50090">
    <property type="entry name" value="MYB_LIKE"/>
    <property type="match status" value="1"/>
</dbReference>
<dbReference type="InterPro" id="IPR001005">
    <property type="entry name" value="SANT/Myb"/>
</dbReference>
<feature type="region of interest" description="Disordered" evidence="2">
    <location>
        <begin position="686"/>
        <end position="819"/>
    </location>
</feature>
<feature type="compositionally biased region" description="Low complexity" evidence="2">
    <location>
        <begin position="779"/>
        <end position="796"/>
    </location>
</feature>
<dbReference type="GO" id="GO:0006325">
    <property type="term" value="P:chromatin organization"/>
    <property type="evidence" value="ECO:0007669"/>
    <property type="project" value="UniProtKB-KW"/>
</dbReference>
<protein>
    <recommendedName>
        <fullName evidence="3">Myb-like domain-containing protein</fullName>
    </recommendedName>
</protein>
<feature type="compositionally biased region" description="Low complexity" evidence="2">
    <location>
        <begin position="466"/>
        <end position="476"/>
    </location>
</feature>
<dbReference type="PANTHER" id="PTHR46774">
    <property type="entry name" value="CHROMATIN MODIFICATION-RELATED PROTEIN EAF1 A-RELATED"/>
    <property type="match status" value="1"/>
</dbReference>
<dbReference type="GO" id="GO:0035267">
    <property type="term" value="C:NuA4 histone acetyltransferase complex"/>
    <property type="evidence" value="ECO:0007669"/>
    <property type="project" value="InterPro"/>
</dbReference>
<feature type="compositionally biased region" description="Low complexity" evidence="2">
    <location>
        <begin position="66"/>
        <end position="94"/>
    </location>
</feature>
<feature type="region of interest" description="Disordered" evidence="2">
    <location>
        <begin position="1"/>
        <end position="103"/>
    </location>
</feature>
<feature type="compositionally biased region" description="Acidic residues" evidence="2">
    <location>
        <begin position="344"/>
        <end position="353"/>
    </location>
</feature>
<feature type="region of interest" description="Disordered" evidence="2">
    <location>
        <begin position="861"/>
        <end position="894"/>
    </location>
</feature>
<dbReference type="PANTHER" id="PTHR46774:SF3">
    <property type="entry name" value="CHROMATIN MODIFICATION-RELATED PROTEIN EAF1 A-RELATED"/>
    <property type="match status" value="1"/>
</dbReference>
<feature type="compositionally biased region" description="Low complexity" evidence="2">
    <location>
        <begin position="686"/>
        <end position="701"/>
    </location>
</feature>